<dbReference type="InterPro" id="IPR035969">
    <property type="entry name" value="Rab-GAP_TBC_sf"/>
</dbReference>
<dbReference type="InterPro" id="IPR000195">
    <property type="entry name" value="Rab-GAP-TBC_dom"/>
</dbReference>
<dbReference type="AlphaFoldDB" id="A0AAD5T9V0"/>
<dbReference type="SMART" id="SM00164">
    <property type="entry name" value="TBC"/>
    <property type="match status" value="1"/>
</dbReference>
<dbReference type="InterPro" id="IPR002048">
    <property type="entry name" value="EF_hand_dom"/>
</dbReference>
<dbReference type="Gene3D" id="1.10.472.80">
    <property type="entry name" value="Ypt/Rab-GAP domain of gyp1p, domain 3"/>
    <property type="match status" value="1"/>
</dbReference>
<dbReference type="Pfam" id="PF00566">
    <property type="entry name" value="RabGAP-TBC"/>
    <property type="match status" value="1"/>
</dbReference>
<evidence type="ECO:0000313" key="4">
    <source>
        <dbReference type="EMBL" id="KAJ3141961.1"/>
    </source>
</evidence>
<dbReference type="InterPro" id="IPR018247">
    <property type="entry name" value="EF_Hand_1_Ca_BS"/>
</dbReference>
<sequence length="1174" mass="129680">MEIYRIICSLCDSAMNRLVKGAETSIIATSDMFAKSNANGDLASGSGGGVGGGNVGANAGISNGRVFSRTQHDKIQDEDFENNESDDRLREILDEEDFSAMRASNVDLTSPLTLNLPYSDHLEKSRNLTSNRDSDDLNSVSLTKFAANSSMISILHYAHTNPSTCLTTDALNTQLKNLEFRTLFLLPICETITLSEAQSGKIMAPGQSQQQQQNQQHLPSLIHAGDNAPNIIFSIPFQSIGAIHKQITLPGQAQNFAGMLVTTIATGAGVVGGIAAGSPAAGGSTNGWVSLYLKNGKECWLSIAGPGRRDAFVELLSRGVKAAGVGEIGVGEMEIIGNSPTALPTTPIQRNPNGQNFNRTGGGDAQWFSKDGLLLIGLKFLFEREWKDGVYTYPDGDPKIDQAMKDEEAGRSVWKEYFNANGNDVSMFKDLNYLRQLIIKANGVPHRLRGGFWMMCTGSWHVKPEPDYYLNLVKDHLGVPSPFMEEIEKDVRRSLPEHPAYQSKIGIDALRRILTSYSWRNLTIGYAQALNIISAVLMLYLKEEDAFWVLCGIVERILPDHYTKTLVGSVIDQSVFNLLVKSQLPALTTHMDKLYMELSTISVPWFVCLFLNNVALSIGIRILDGFFLDGPKFLFWIAIAVLKINESELIARGRDDDIFMQIIKNFFERLAADDTLTDGDHNDNVSETQPVNDTKKELIPSDVSEMKGQKLFSVLLTVAYSFSNYITAELIETLRSKCRLSVVHQMENSSRRSQVRSLEEQVSMSFDEVAVVYDSLRTLEFNNEETELALLAPVGPATSNVHTKLLEEKREEDQLRLLLINAGAWGLVARKRKPSSAAVEKSAQTANEISSTATKTIKLTDFRKVFQKVSPWKSSTTILSSSQLPSPKTITRTGISAINVPRGLSAVRNSAASTSTIGVRNSFSSVSSVSLQTQSVEDLHICLVDRIYFYSSFNYNSFHASKAIPQGGLGADYMKSTNGQLKASSQASYIVDLASLVHTLDIMLKQPLNTRLRFLFDLHDIDGDGFLDKAELKAVMDSMLEMFEQSKSDGKNEDEEVYMKAVSSFLNSALKLGSSKSSTVPTIDQGFQRENDEEGTMSEESNKTVRNFQLSRSASSYSESQSSIIFRDQTHTRALSSPTQQTEFRLSFNEFLLAVLSQTVFVQFFERVSLLSLV</sequence>
<dbReference type="SUPFAM" id="SSF47923">
    <property type="entry name" value="Ypt/Rab-GAP domain of gyp1p"/>
    <property type="match status" value="2"/>
</dbReference>
<evidence type="ECO:0000256" key="1">
    <source>
        <dbReference type="ARBA" id="ARBA00022837"/>
    </source>
</evidence>
<dbReference type="Gene3D" id="1.10.238.10">
    <property type="entry name" value="EF-hand"/>
    <property type="match status" value="1"/>
</dbReference>
<dbReference type="PROSITE" id="PS50086">
    <property type="entry name" value="TBC_RABGAP"/>
    <property type="match status" value="1"/>
</dbReference>
<dbReference type="GO" id="GO:0005096">
    <property type="term" value="F:GTPase activator activity"/>
    <property type="evidence" value="ECO:0007669"/>
    <property type="project" value="TreeGrafter"/>
</dbReference>
<dbReference type="PROSITE" id="PS50222">
    <property type="entry name" value="EF_HAND_2"/>
    <property type="match status" value="1"/>
</dbReference>
<dbReference type="GO" id="GO:0031267">
    <property type="term" value="F:small GTPase binding"/>
    <property type="evidence" value="ECO:0007669"/>
    <property type="project" value="TreeGrafter"/>
</dbReference>
<dbReference type="Proteomes" id="UP001211907">
    <property type="component" value="Unassembled WGS sequence"/>
</dbReference>
<dbReference type="Gene3D" id="1.10.8.270">
    <property type="entry name" value="putative rabgap domain of human tbc1 domain family member 14 like domains"/>
    <property type="match status" value="1"/>
</dbReference>
<evidence type="ECO:0000259" key="3">
    <source>
        <dbReference type="PROSITE" id="PS50222"/>
    </source>
</evidence>
<evidence type="ECO:0000259" key="2">
    <source>
        <dbReference type="PROSITE" id="PS50086"/>
    </source>
</evidence>
<keyword evidence="1" id="KW-0106">Calcium</keyword>
<gene>
    <name evidence="4" type="ORF">HK100_004749</name>
</gene>
<evidence type="ECO:0000313" key="5">
    <source>
        <dbReference type="Proteomes" id="UP001211907"/>
    </source>
</evidence>
<dbReference type="PROSITE" id="PS00018">
    <property type="entry name" value="EF_HAND_1"/>
    <property type="match status" value="1"/>
</dbReference>
<feature type="domain" description="EF-hand" evidence="3">
    <location>
        <begin position="1007"/>
        <end position="1042"/>
    </location>
</feature>
<dbReference type="PANTHER" id="PTHR47219">
    <property type="entry name" value="RAB GTPASE-ACTIVATING PROTEIN 1-LIKE"/>
    <property type="match status" value="1"/>
</dbReference>
<dbReference type="GO" id="GO:0005509">
    <property type="term" value="F:calcium ion binding"/>
    <property type="evidence" value="ECO:0007669"/>
    <property type="project" value="InterPro"/>
</dbReference>
<dbReference type="PANTHER" id="PTHR47219:SF20">
    <property type="entry name" value="TBC1 DOMAIN FAMILY MEMBER 2B"/>
    <property type="match status" value="1"/>
</dbReference>
<dbReference type="InterPro" id="IPR050302">
    <property type="entry name" value="Rab_GAP_TBC_domain"/>
</dbReference>
<dbReference type="EMBL" id="JADGJH010000023">
    <property type="protein sequence ID" value="KAJ3141961.1"/>
    <property type="molecule type" value="Genomic_DNA"/>
</dbReference>
<feature type="domain" description="Rab-GAP TBC" evidence="2">
    <location>
        <begin position="443"/>
        <end position="630"/>
    </location>
</feature>
<keyword evidence="5" id="KW-1185">Reference proteome</keyword>
<dbReference type="SMART" id="SM00054">
    <property type="entry name" value="EFh"/>
    <property type="match status" value="1"/>
</dbReference>
<protein>
    <submittedName>
        <fullName evidence="4">Uncharacterized protein</fullName>
    </submittedName>
</protein>
<organism evidence="4 5">
    <name type="scientific">Physocladia obscura</name>
    <dbReference type="NCBI Taxonomy" id="109957"/>
    <lineage>
        <taxon>Eukaryota</taxon>
        <taxon>Fungi</taxon>
        <taxon>Fungi incertae sedis</taxon>
        <taxon>Chytridiomycota</taxon>
        <taxon>Chytridiomycota incertae sedis</taxon>
        <taxon>Chytridiomycetes</taxon>
        <taxon>Chytridiales</taxon>
        <taxon>Chytriomycetaceae</taxon>
        <taxon>Physocladia</taxon>
    </lineage>
</organism>
<dbReference type="SUPFAM" id="SSF47473">
    <property type="entry name" value="EF-hand"/>
    <property type="match status" value="1"/>
</dbReference>
<dbReference type="CDD" id="cd00051">
    <property type="entry name" value="EFh"/>
    <property type="match status" value="1"/>
</dbReference>
<accession>A0AAD5T9V0</accession>
<dbReference type="InterPro" id="IPR011992">
    <property type="entry name" value="EF-hand-dom_pair"/>
</dbReference>
<name>A0AAD5T9V0_9FUNG</name>
<proteinExistence type="predicted"/>
<comment type="caution">
    <text evidence="4">The sequence shown here is derived from an EMBL/GenBank/DDBJ whole genome shotgun (WGS) entry which is preliminary data.</text>
</comment>
<reference evidence="4" key="1">
    <citation type="submission" date="2020-05" db="EMBL/GenBank/DDBJ databases">
        <title>Phylogenomic resolution of chytrid fungi.</title>
        <authorList>
            <person name="Stajich J.E."/>
            <person name="Amses K."/>
            <person name="Simmons R."/>
            <person name="Seto K."/>
            <person name="Myers J."/>
            <person name="Bonds A."/>
            <person name="Quandt C.A."/>
            <person name="Barry K."/>
            <person name="Liu P."/>
            <person name="Grigoriev I."/>
            <person name="Longcore J.E."/>
            <person name="James T.Y."/>
        </authorList>
    </citation>
    <scope>NUCLEOTIDE SEQUENCE</scope>
    <source>
        <strain evidence="4">JEL0513</strain>
    </source>
</reference>
<dbReference type="FunFam" id="1.10.8.270:FF:000002">
    <property type="entry name" value="TBC1 domain family member 9B"/>
    <property type="match status" value="1"/>
</dbReference>